<evidence type="ECO:0000256" key="1">
    <source>
        <dbReference type="ARBA" id="ARBA00000448"/>
    </source>
</evidence>
<dbReference type="EC" id="3.2.1.21" evidence="3 9"/>
<dbReference type="PANTHER" id="PTHR10353:SF36">
    <property type="entry name" value="LP05116P"/>
    <property type="match status" value="1"/>
</dbReference>
<dbReference type="RefSeq" id="WP_218025518.1">
    <property type="nucleotide sequence ID" value="NZ_AP025739.1"/>
</dbReference>
<dbReference type="SUPFAM" id="SSF51445">
    <property type="entry name" value="(Trans)glycosidases"/>
    <property type="match status" value="1"/>
</dbReference>
<keyword evidence="7 9" id="KW-0326">Glycosidase</keyword>
<reference evidence="10 11" key="1">
    <citation type="journal article" date="2019" name="Int. J. Syst. Evol. Microbiol.">
        <title>Capsulimonas corticalis gen. nov., sp. nov., an aerobic capsulated bacterium, of a novel bacterial order, Capsulimonadales ord. nov., of the class Armatimonadia of the phylum Armatimonadetes.</title>
        <authorList>
            <person name="Li J."/>
            <person name="Kudo C."/>
            <person name="Tonouchi A."/>
        </authorList>
    </citation>
    <scope>NUCLEOTIDE SEQUENCE [LARGE SCALE GENOMIC DNA]</scope>
    <source>
        <strain evidence="10 11">AX-7</strain>
    </source>
</reference>
<dbReference type="Proteomes" id="UP000287394">
    <property type="component" value="Chromosome"/>
</dbReference>
<dbReference type="AlphaFoldDB" id="A0A402CRZ7"/>
<dbReference type="InterPro" id="IPR033132">
    <property type="entry name" value="GH_1_N_CS"/>
</dbReference>
<dbReference type="InterPro" id="IPR001360">
    <property type="entry name" value="Glyco_hydro_1"/>
</dbReference>
<dbReference type="EMBL" id="AP025739">
    <property type="protein sequence ID" value="BDI28232.1"/>
    <property type="molecule type" value="Genomic_DNA"/>
</dbReference>
<proteinExistence type="inferred from homology"/>
<protein>
    <recommendedName>
        <fullName evidence="3 9">Beta-glucosidase</fullName>
        <ecNumber evidence="3 9">3.2.1.21</ecNumber>
    </recommendedName>
</protein>
<dbReference type="InterPro" id="IPR017736">
    <property type="entry name" value="Glyco_hydro_1_beta-glucosidase"/>
</dbReference>
<dbReference type="Gene3D" id="3.20.20.80">
    <property type="entry name" value="Glycosidases"/>
    <property type="match status" value="1"/>
</dbReference>
<evidence type="ECO:0000256" key="3">
    <source>
        <dbReference type="ARBA" id="ARBA00012744"/>
    </source>
</evidence>
<keyword evidence="6" id="KW-0119">Carbohydrate metabolism</keyword>
<evidence type="ECO:0000313" key="10">
    <source>
        <dbReference type="EMBL" id="BDI28232.1"/>
    </source>
</evidence>
<dbReference type="FunCoup" id="A0A402CRZ7">
    <property type="interactions" value="237"/>
</dbReference>
<evidence type="ECO:0000256" key="9">
    <source>
        <dbReference type="RuleBase" id="RU361175"/>
    </source>
</evidence>
<dbReference type="FunFam" id="3.20.20.80:FF:000004">
    <property type="entry name" value="Beta-glucosidase 6-phospho-beta-glucosidase"/>
    <property type="match status" value="1"/>
</dbReference>
<evidence type="ECO:0000256" key="7">
    <source>
        <dbReference type="ARBA" id="ARBA00023295"/>
    </source>
</evidence>
<dbReference type="Pfam" id="PF00232">
    <property type="entry name" value="Glyco_hydro_1"/>
    <property type="match status" value="1"/>
</dbReference>
<dbReference type="InterPro" id="IPR017853">
    <property type="entry name" value="GH"/>
</dbReference>
<dbReference type="NCBIfam" id="TIGR03356">
    <property type="entry name" value="BGL"/>
    <property type="match status" value="1"/>
</dbReference>
<evidence type="ECO:0000313" key="11">
    <source>
        <dbReference type="Proteomes" id="UP000287394"/>
    </source>
</evidence>
<comment type="similarity">
    <text evidence="2 9">Belongs to the glycosyl hydrolase 1 family.</text>
</comment>
<sequence>MTDLDIPAASGAARLFCPFPADFLWGAATAAYQVEGAWDEDGRTPSVWDTFSRRSGAIAFDQNGDVATDHYHRYKEDVALMKRLGLQSYRFSVSWSRIFPDAGGVPNPKGLDFYKRLVDELRAADIQPWMTLFHWDLPQWTEDRFGGWESRDCARVFADYAGYMAAQLGDRLSGVFTINEFMCFLDKGYVDTGELFAPGKNVCPRLLNQARHHAVYGHGLAVQAIRASGPQDLKVGLAENIPNIVPILETPEHIAATREALRELSGMYLTPIFEGRYHPGYLESAGADAPVFTDDEMAAIASPIDFVGLNLYAPTYVRHDPSTARGWSTVENGPGYPKMDMPWLAVGPSIMYWGPRMVAETWNAPEIYITENGCANPDRPNASNEIQDVGRVMYLQEHLIHLHRAADEGYPVKGYFVWSLMDNFEWAFGYTKRFGICYVNYETLERTPKLSAEFYSGVIRRNAVGG</sequence>
<name>A0A402CRZ7_9BACT</name>
<organism evidence="10 11">
    <name type="scientific">Capsulimonas corticalis</name>
    <dbReference type="NCBI Taxonomy" id="2219043"/>
    <lineage>
        <taxon>Bacteria</taxon>
        <taxon>Bacillati</taxon>
        <taxon>Armatimonadota</taxon>
        <taxon>Armatimonadia</taxon>
        <taxon>Capsulimonadales</taxon>
        <taxon>Capsulimonadaceae</taxon>
        <taxon>Capsulimonas</taxon>
    </lineage>
</organism>
<dbReference type="PRINTS" id="PR00131">
    <property type="entry name" value="GLHYDRLASE1"/>
</dbReference>
<evidence type="ECO:0000256" key="2">
    <source>
        <dbReference type="ARBA" id="ARBA00010838"/>
    </source>
</evidence>
<dbReference type="GO" id="GO:0008422">
    <property type="term" value="F:beta-glucosidase activity"/>
    <property type="evidence" value="ECO:0007669"/>
    <property type="project" value="UniProtKB-EC"/>
</dbReference>
<dbReference type="PANTHER" id="PTHR10353">
    <property type="entry name" value="GLYCOSYL HYDROLASE"/>
    <property type="match status" value="1"/>
</dbReference>
<evidence type="ECO:0000256" key="4">
    <source>
        <dbReference type="ARBA" id="ARBA00022801"/>
    </source>
</evidence>
<accession>A0A402CRZ7</accession>
<evidence type="ECO:0000256" key="6">
    <source>
        <dbReference type="ARBA" id="ARBA00023277"/>
    </source>
</evidence>
<dbReference type="GO" id="GO:0030245">
    <property type="term" value="P:cellulose catabolic process"/>
    <property type="evidence" value="ECO:0007669"/>
    <property type="project" value="UniProtKB-KW"/>
</dbReference>
<keyword evidence="5" id="KW-0136">Cellulose degradation</keyword>
<keyword evidence="8" id="KW-0624">Polysaccharide degradation</keyword>
<comment type="catalytic activity">
    <reaction evidence="1 9">
        <text>Hydrolysis of terminal, non-reducing beta-D-glucosyl residues with release of beta-D-glucose.</text>
        <dbReference type="EC" id="3.2.1.21"/>
    </reaction>
</comment>
<keyword evidence="4 9" id="KW-0378">Hydrolase</keyword>
<evidence type="ECO:0000256" key="5">
    <source>
        <dbReference type="ARBA" id="ARBA00023001"/>
    </source>
</evidence>
<dbReference type="PROSITE" id="PS00653">
    <property type="entry name" value="GLYCOSYL_HYDROL_F1_2"/>
    <property type="match status" value="1"/>
</dbReference>
<dbReference type="KEGG" id="ccot:CCAX7_002830"/>
<evidence type="ECO:0000256" key="8">
    <source>
        <dbReference type="ARBA" id="ARBA00023326"/>
    </source>
</evidence>
<dbReference type="GO" id="GO:0005829">
    <property type="term" value="C:cytosol"/>
    <property type="evidence" value="ECO:0007669"/>
    <property type="project" value="TreeGrafter"/>
</dbReference>
<keyword evidence="11" id="KW-1185">Reference proteome</keyword>
<gene>
    <name evidence="10" type="primary">bgl</name>
    <name evidence="10" type="ORF">CCAX7_002830</name>
</gene>